<dbReference type="Pfam" id="PF00089">
    <property type="entry name" value="Trypsin"/>
    <property type="match status" value="1"/>
</dbReference>
<dbReference type="PROSITE" id="PS01209">
    <property type="entry name" value="LDLRA_1"/>
    <property type="match status" value="1"/>
</dbReference>
<feature type="disulfide bond" evidence="9">
    <location>
        <begin position="139"/>
        <end position="151"/>
    </location>
</feature>
<sequence length="530" mass="57015">MMRGLILVCLLGLACVGLSASTENAHQKRGTKLKEQKGALSKDYTRNLLKQLQTKKLKEAKTNVSPEARRSLMKRAKSLVSKRNWEDWLCLHFPDYCASAAGCAADEYQCSDGSCIYDHWQCDGWDDCSDAGDEQGCACTGNQFSCGNGRCIPSNWECDSWDDCGDGSDEVNCACAEGEFTCVDDGSCIYGSWQCDDYLDCQDGSDEADCSNACSWGEWSDWSGCNTGCGAGQRSRTRACNCASGQCDGESVQYDMCNGDDCYPEASGGCGTRQPLTSNNRIVGGEDAVRGAWPWQAQLLYYGSFVCGGTLVGNRYVVSAAHCFTGDGYDYSNPSAWTVQLGKLYASSNIDASNGEYESGVSQVIIHEGYNQVTSDNDIAVMVLSNPLSASNSFVNFACLDLNRTRTFDSTSNCFTSGFGALSSGGSLATVLQEANVPLIPRTTCNGPYNYDGEVTTNMLCAGYVEGGIDSCQGDSGGPLVCASKDNAADVERWYLVGVTSWGYGCAQANYPGVYTDVSQYIDWLQTKMA</sequence>
<feature type="chain" id="PRO_5037366215" description="Peptidase S1 domain-containing protein" evidence="11">
    <location>
        <begin position="22"/>
        <end position="530"/>
    </location>
</feature>
<dbReference type="Gene3D" id="2.20.100.10">
    <property type="entry name" value="Thrombospondin type-1 (TSP1) repeat"/>
    <property type="match status" value="1"/>
</dbReference>
<dbReference type="EnsemblMetazoa" id="XM_038201473.1">
    <property type="protein sequence ID" value="XP_038057401.1"/>
    <property type="gene ID" value="LOC119728991"/>
</dbReference>
<feature type="domain" description="Peptidase S1" evidence="12">
    <location>
        <begin position="282"/>
        <end position="530"/>
    </location>
</feature>
<evidence type="ECO:0000256" key="8">
    <source>
        <dbReference type="ARBA" id="ARBA00023180"/>
    </source>
</evidence>
<evidence type="ECO:0000256" key="1">
    <source>
        <dbReference type="ARBA" id="ARBA00022536"/>
    </source>
</evidence>
<dbReference type="PANTHER" id="PTHR24252:SF7">
    <property type="entry name" value="HYALIN"/>
    <property type="match status" value="1"/>
</dbReference>
<dbReference type="PROSITE" id="PS50240">
    <property type="entry name" value="TRYPSIN_DOM"/>
    <property type="match status" value="1"/>
</dbReference>
<dbReference type="AlphaFoldDB" id="A0A914A217"/>
<dbReference type="GeneID" id="119728991"/>
<evidence type="ECO:0000256" key="6">
    <source>
        <dbReference type="ARBA" id="ARBA00022825"/>
    </source>
</evidence>
<keyword evidence="6 10" id="KW-0720">Serine protease</keyword>
<dbReference type="OrthoDB" id="10051896at2759"/>
<dbReference type="CDD" id="cd00112">
    <property type="entry name" value="LDLa"/>
    <property type="match status" value="3"/>
</dbReference>
<dbReference type="SMART" id="SM00020">
    <property type="entry name" value="Tryp_SPc"/>
    <property type="match status" value="1"/>
</dbReference>
<evidence type="ECO:0000313" key="14">
    <source>
        <dbReference type="Proteomes" id="UP000887568"/>
    </source>
</evidence>
<reference evidence="13" key="1">
    <citation type="submission" date="2022-11" db="UniProtKB">
        <authorList>
            <consortium name="EnsemblMetazoa"/>
        </authorList>
    </citation>
    <scope>IDENTIFICATION</scope>
</reference>
<feature type="disulfide bond" evidence="9">
    <location>
        <begin position="122"/>
        <end position="137"/>
    </location>
</feature>
<dbReference type="FunFam" id="2.40.10.10:FF:000003">
    <property type="entry name" value="Transmembrane serine protease 3"/>
    <property type="match status" value="1"/>
</dbReference>
<keyword evidence="2 10" id="KW-0645">Protease</keyword>
<comment type="caution">
    <text evidence="9">Lacks conserved residue(s) required for the propagation of feature annotation.</text>
</comment>
<dbReference type="Proteomes" id="UP000887568">
    <property type="component" value="Unplaced"/>
</dbReference>
<dbReference type="InterPro" id="IPR023415">
    <property type="entry name" value="LDLR_class-A_CS"/>
</dbReference>
<dbReference type="FunFam" id="4.10.400.10:FF:000034">
    <property type="entry name" value="Low-density lipoprotein receptor-related protein 2"/>
    <property type="match status" value="1"/>
</dbReference>
<feature type="signal peptide" evidence="11">
    <location>
        <begin position="1"/>
        <end position="21"/>
    </location>
</feature>
<dbReference type="Pfam" id="PF00057">
    <property type="entry name" value="Ldl_recept_a"/>
    <property type="match status" value="3"/>
</dbReference>
<dbReference type="InterPro" id="IPR036383">
    <property type="entry name" value="TSP1_rpt_sf"/>
</dbReference>
<keyword evidence="3 11" id="KW-0732">Signal</keyword>
<proteinExistence type="predicted"/>
<dbReference type="InterPro" id="IPR001254">
    <property type="entry name" value="Trypsin_dom"/>
</dbReference>
<dbReference type="PANTHER" id="PTHR24252">
    <property type="entry name" value="ACROSIN-RELATED"/>
    <property type="match status" value="1"/>
</dbReference>
<dbReference type="SUPFAM" id="SSF50494">
    <property type="entry name" value="Trypsin-like serine proteases"/>
    <property type="match status" value="1"/>
</dbReference>
<accession>A0A914A217</accession>
<evidence type="ECO:0000313" key="13">
    <source>
        <dbReference type="EnsemblMetazoa" id="XP_038057401.1"/>
    </source>
</evidence>
<evidence type="ECO:0000256" key="9">
    <source>
        <dbReference type="PROSITE-ProRule" id="PRU00124"/>
    </source>
</evidence>
<evidence type="ECO:0000256" key="5">
    <source>
        <dbReference type="ARBA" id="ARBA00022801"/>
    </source>
</evidence>
<dbReference type="CDD" id="cd00190">
    <property type="entry name" value="Tryp_SPc"/>
    <property type="match status" value="1"/>
</dbReference>
<dbReference type="SMART" id="SM00209">
    <property type="entry name" value="TSP1"/>
    <property type="match status" value="1"/>
</dbReference>
<keyword evidence="8" id="KW-0325">Glycoprotein</keyword>
<protein>
    <recommendedName>
        <fullName evidence="12">Peptidase S1 domain-containing protein</fullName>
    </recommendedName>
</protein>
<name>A0A914A217_PATMI</name>
<keyword evidence="4" id="KW-0677">Repeat</keyword>
<dbReference type="InterPro" id="IPR009003">
    <property type="entry name" value="Peptidase_S1_PA"/>
</dbReference>
<dbReference type="GO" id="GO:0004252">
    <property type="term" value="F:serine-type endopeptidase activity"/>
    <property type="evidence" value="ECO:0007669"/>
    <property type="project" value="InterPro"/>
</dbReference>
<dbReference type="PROSITE" id="PS50092">
    <property type="entry name" value="TSP1"/>
    <property type="match status" value="1"/>
</dbReference>
<dbReference type="PROSITE" id="PS51257">
    <property type="entry name" value="PROKAR_LIPOPROTEIN"/>
    <property type="match status" value="1"/>
</dbReference>
<keyword evidence="7 9" id="KW-1015">Disulfide bond</keyword>
<dbReference type="PROSITE" id="PS50068">
    <property type="entry name" value="LDLRA_2"/>
    <property type="match status" value="3"/>
</dbReference>
<feature type="disulfide bond" evidence="9">
    <location>
        <begin position="158"/>
        <end position="173"/>
    </location>
</feature>
<feature type="disulfide bond" evidence="9">
    <location>
        <begin position="103"/>
        <end position="115"/>
    </location>
</feature>
<dbReference type="PROSITE" id="PS00135">
    <property type="entry name" value="TRYPSIN_SER"/>
    <property type="match status" value="1"/>
</dbReference>
<keyword evidence="5 10" id="KW-0378">Hydrolase</keyword>
<dbReference type="InterPro" id="IPR043504">
    <property type="entry name" value="Peptidase_S1_PA_chymotrypsin"/>
</dbReference>
<dbReference type="Gene3D" id="4.10.400.10">
    <property type="entry name" value="Low-density Lipoprotein Receptor"/>
    <property type="match status" value="3"/>
</dbReference>
<dbReference type="PROSITE" id="PS00134">
    <property type="entry name" value="TRYPSIN_HIS"/>
    <property type="match status" value="1"/>
</dbReference>
<dbReference type="GO" id="GO:0006508">
    <property type="term" value="P:proteolysis"/>
    <property type="evidence" value="ECO:0007669"/>
    <property type="project" value="UniProtKB-KW"/>
</dbReference>
<evidence type="ECO:0000256" key="7">
    <source>
        <dbReference type="ARBA" id="ARBA00023157"/>
    </source>
</evidence>
<dbReference type="Pfam" id="PF00090">
    <property type="entry name" value="TSP_1"/>
    <property type="match status" value="1"/>
</dbReference>
<feature type="disulfide bond" evidence="9">
    <location>
        <begin position="110"/>
        <end position="128"/>
    </location>
</feature>
<organism evidence="13 14">
    <name type="scientific">Patiria miniata</name>
    <name type="common">Bat star</name>
    <name type="synonym">Asterina miniata</name>
    <dbReference type="NCBI Taxonomy" id="46514"/>
    <lineage>
        <taxon>Eukaryota</taxon>
        <taxon>Metazoa</taxon>
        <taxon>Echinodermata</taxon>
        <taxon>Eleutherozoa</taxon>
        <taxon>Asterozoa</taxon>
        <taxon>Asteroidea</taxon>
        <taxon>Valvatacea</taxon>
        <taxon>Valvatida</taxon>
        <taxon>Asterinidae</taxon>
        <taxon>Patiria</taxon>
    </lineage>
</organism>
<dbReference type="InterPro" id="IPR018114">
    <property type="entry name" value="TRYPSIN_HIS"/>
</dbReference>
<feature type="disulfide bond" evidence="9">
    <location>
        <begin position="195"/>
        <end position="210"/>
    </location>
</feature>
<keyword evidence="14" id="KW-1185">Reference proteome</keyword>
<dbReference type="PRINTS" id="PR00261">
    <property type="entry name" value="LDLRECEPTOR"/>
</dbReference>
<dbReference type="SUPFAM" id="SSF57424">
    <property type="entry name" value="LDL receptor-like module"/>
    <property type="match status" value="3"/>
</dbReference>
<evidence type="ECO:0000256" key="11">
    <source>
        <dbReference type="SAM" id="SignalP"/>
    </source>
</evidence>
<evidence type="ECO:0000256" key="4">
    <source>
        <dbReference type="ARBA" id="ARBA00022737"/>
    </source>
</evidence>
<keyword evidence="1" id="KW-0245">EGF-like domain</keyword>
<dbReference type="SUPFAM" id="SSF82895">
    <property type="entry name" value="TSP-1 type 1 repeat"/>
    <property type="match status" value="1"/>
</dbReference>
<feature type="disulfide bond" evidence="9">
    <location>
        <begin position="146"/>
        <end position="164"/>
    </location>
</feature>
<dbReference type="RefSeq" id="XP_038057401.1">
    <property type="nucleotide sequence ID" value="XM_038201473.1"/>
</dbReference>
<dbReference type="SMART" id="SM00192">
    <property type="entry name" value="LDLa"/>
    <property type="match status" value="3"/>
</dbReference>
<dbReference type="InterPro" id="IPR000884">
    <property type="entry name" value="TSP1_rpt"/>
</dbReference>
<dbReference type="Gene3D" id="2.40.10.10">
    <property type="entry name" value="Trypsin-like serine proteases"/>
    <property type="match status" value="1"/>
</dbReference>
<dbReference type="OMA" id="SCIYGSW"/>
<dbReference type="InterPro" id="IPR036055">
    <property type="entry name" value="LDL_receptor-like_sf"/>
</dbReference>
<dbReference type="InterPro" id="IPR033116">
    <property type="entry name" value="TRYPSIN_SER"/>
</dbReference>
<evidence type="ECO:0000256" key="3">
    <source>
        <dbReference type="ARBA" id="ARBA00022729"/>
    </source>
</evidence>
<dbReference type="InterPro" id="IPR002172">
    <property type="entry name" value="LDrepeatLR_classA_rpt"/>
</dbReference>
<evidence type="ECO:0000256" key="2">
    <source>
        <dbReference type="ARBA" id="ARBA00022670"/>
    </source>
</evidence>
<evidence type="ECO:0000256" key="10">
    <source>
        <dbReference type="RuleBase" id="RU363034"/>
    </source>
</evidence>
<evidence type="ECO:0000259" key="12">
    <source>
        <dbReference type="PROSITE" id="PS50240"/>
    </source>
</evidence>